<dbReference type="OrthoDB" id="5146724at2"/>
<reference evidence="1 2" key="1">
    <citation type="journal article" date="2004" name="Syst. Appl. Microbiol.">
        <title>Cryptoendolithic actinomycetes from antarctic sandstone rock samples: Micromonospora endolithica sp. nov. and two isolates related to Micromonospora coerulea Jensen 1932.</title>
        <authorList>
            <person name="Hirsch P."/>
            <person name="Mevs U."/>
            <person name="Kroppenstedt R.M."/>
            <person name="Schumann P."/>
            <person name="Stackebrandt E."/>
        </authorList>
    </citation>
    <scope>NUCLEOTIDE SEQUENCE [LARGE SCALE GENOMIC DNA]</scope>
    <source>
        <strain evidence="1 2">JCM 12677</strain>
    </source>
</reference>
<evidence type="ECO:0000313" key="1">
    <source>
        <dbReference type="EMBL" id="RKN50731.1"/>
    </source>
</evidence>
<name>A0A3A9ZRE7_9ACTN</name>
<organism evidence="1 2">
    <name type="scientific">Micromonospora endolithica</name>
    <dbReference type="NCBI Taxonomy" id="230091"/>
    <lineage>
        <taxon>Bacteria</taxon>
        <taxon>Bacillati</taxon>
        <taxon>Actinomycetota</taxon>
        <taxon>Actinomycetes</taxon>
        <taxon>Micromonosporales</taxon>
        <taxon>Micromonosporaceae</taxon>
        <taxon>Micromonospora</taxon>
    </lineage>
</organism>
<accession>A0A3A9ZRE7</accession>
<comment type="caution">
    <text evidence="1">The sequence shown here is derived from an EMBL/GenBank/DDBJ whole genome shotgun (WGS) entry which is preliminary data.</text>
</comment>
<keyword evidence="2" id="KW-1185">Reference proteome</keyword>
<dbReference type="RefSeq" id="WP_120724477.1">
    <property type="nucleotide sequence ID" value="NZ_RBAK01000001.1"/>
</dbReference>
<proteinExistence type="predicted"/>
<evidence type="ECO:0000313" key="2">
    <source>
        <dbReference type="Proteomes" id="UP000281726"/>
    </source>
</evidence>
<sequence>MTADGGVLDGFRIGYLPDGVGAEVSDFASEWEEVRFATRVWERQVPDGYRVDLRVHVLRGERLADLAALRDFLAGYHEGAPEGWLLNDFVHGEVAGLHDNAQAFWLVEPGVGVNVLVEPEMLDGAALLSIASAVVPEHG</sequence>
<dbReference type="Proteomes" id="UP000281726">
    <property type="component" value="Unassembled WGS sequence"/>
</dbReference>
<dbReference type="AlphaFoldDB" id="A0A3A9ZRE7"/>
<protein>
    <submittedName>
        <fullName evidence="1">Uncharacterized protein</fullName>
    </submittedName>
</protein>
<dbReference type="EMBL" id="RBAK01000001">
    <property type="protein sequence ID" value="RKN50731.1"/>
    <property type="molecule type" value="Genomic_DNA"/>
</dbReference>
<gene>
    <name evidence="1" type="ORF">D7223_02925</name>
</gene>